<protein>
    <submittedName>
        <fullName evidence="4">EamA-like transporter family protein</fullName>
    </submittedName>
</protein>
<feature type="transmembrane region" description="Helical" evidence="2">
    <location>
        <begin position="144"/>
        <end position="164"/>
    </location>
</feature>
<dbReference type="EMBL" id="FNBT01000007">
    <property type="protein sequence ID" value="SDF84480.1"/>
    <property type="molecule type" value="Genomic_DNA"/>
</dbReference>
<keyword evidence="2" id="KW-0472">Membrane</keyword>
<evidence type="ECO:0000256" key="2">
    <source>
        <dbReference type="SAM" id="Phobius"/>
    </source>
</evidence>
<dbReference type="SUPFAM" id="SSF103481">
    <property type="entry name" value="Multidrug resistance efflux transporter EmrE"/>
    <property type="match status" value="1"/>
</dbReference>
<feature type="transmembrane region" description="Helical" evidence="2">
    <location>
        <begin position="261"/>
        <end position="278"/>
    </location>
</feature>
<name>A0A1G7PG57_9ACTN</name>
<gene>
    <name evidence="4" type="ORF">SAMN05660662_3609</name>
</gene>
<sequence>MAVVLALTSAVVYGASDFLGGLASRRTSVFGVVALSQVVGLTALLVLLPWLGGPVGAADLGWGAAAGLAGAAGLVVFFRTLARGVMSVIAPVTAVTAAAVPVLVGLAGGDDIGAWAGIGIALALGAVVLVSAESGLSALRAARPAALAPALLAGGMFGLFFVLLDRTSADAGLTPLVTARIASVSLVVLLALAGRQSLKVTRSALPLVAVSGMGDMAANALFLLATQADGQLAITGVLASLYPVSTVVLAQVVLRERLVGAQVAGLLAAATAVVLITLPA</sequence>
<feature type="transmembrane region" description="Helical" evidence="2">
    <location>
        <begin position="29"/>
        <end position="48"/>
    </location>
</feature>
<keyword evidence="2" id="KW-1133">Transmembrane helix</keyword>
<dbReference type="STRING" id="1550231.SAMN05660662_3609"/>
<dbReference type="AlphaFoldDB" id="A0A1G7PG57"/>
<evidence type="ECO:0000256" key="1">
    <source>
        <dbReference type="ARBA" id="ARBA00007362"/>
    </source>
</evidence>
<dbReference type="Proteomes" id="UP000199406">
    <property type="component" value="Unassembled WGS sequence"/>
</dbReference>
<evidence type="ECO:0000259" key="3">
    <source>
        <dbReference type="Pfam" id="PF00892"/>
    </source>
</evidence>
<feature type="transmembrane region" description="Helical" evidence="2">
    <location>
        <begin position="176"/>
        <end position="193"/>
    </location>
</feature>
<feature type="transmembrane region" description="Helical" evidence="2">
    <location>
        <begin position="205"/>
        <end position="226"/>
    </location>
</feature>
<dbReference type="RefSeq" id="WP_091769836.1">
    <property type="nucleotide sequence ID" value="NZ_FNBT01000007.1"/>
</dbReference>
<comment type="similarity">
    <text evidence="1">Belongs to the EamA transporter family.</text>
</comment>
<evidence type="ECO:0000313" key="5">
    <source>
        <dbReference type="Proteomes" id="UP000199406"/>
    </source>
</evidence>
<dbReference type="Pfam" id="PF00892">
    <property type="entry name" value="EamA"/>
    <property type="match status" value="1"/>
</dbReference>
<dbReference type="InterPro" id="IPR037185">
    <property type="entry name" value="EmrE-like"/>
</dbReference>
<reference evidence="5" key="1">
    <citation type="submission" date="2016-10" db="EMBL/GenBank/DDBJ databases">
        <authorList>
            <person name="Varghese N."/>
            <person name="Submissions S."/>
        </authorList>
    </citation>
    <scope>NUCLEOTIDE SEQUENCE [LARGE SCALE GENOMIC DNA]</scope>
    <source>
        <strain evidence="5">DSM 44268</strain>
    </source>
</reference>
<dbReference type="OrthoDB" id="68076at2"/>
<feature type="transmembrane region" description="Helical" evidence="2">
    <location>
        <begin position="112"/>
        <end position="132"/>
    </location>
</feature>
<organism evidence="4 5">
    <name type="scientific">Blastococcus aurantiacus</name>
    <dbReference type="NCBI Taxonomy" id="1550231"/>
    <lineage>
        <taxon>Bacteria</taxon>
        <taxon>Bacillati</taxon>
        <taxon>Actinomycetota</taxon>
        <taxon>Actinomycetes</taxon>
        <taxon>Geodermatophilales</taxon>
        <taxon>Geodermatophilaceae</taxon>
        <taxon>Blastococcus</taxon>
    </lineage>
</organism>
<keyword evidence="2" id="KW-0812">Transmembrane</keyword>
<accession>A0A1G7PG57</accession>
<feature type="domain" description="EamA" evidence="3">
    <location>
        <begin position="150"/>
        <end position="277"/>
    </location>
</feature>
<feature type="transmembrane region" description="Helical" evidence="2">
    <location>
        <begin position="85"/>
        <end position="106"/>
    </location>
</feature>
<evidence type="ECO:0000313" key="4">
    <source>
        <dbReference type="EMBL" id="SDF84480.1"/>
    </source>
</evidence>
<proteinExistence type="inferred from homology"/>
<feature type="transmembrane region" description="Helical" evidence="2">
    <location>
        <begin position="232"/>
        <end position="254"/>
    </location>
</feature>
<dbReference type="GO" id="GO:0016020">
    <property type="term" value="C:membrane"/>
    <property type="evidence" value="ECO:0007669"/>
    <property type="project" value="InterPro"/>
</dbReference>
<feature type="transmembrane region" description="Helical" evidence="2">
    <location>
        <begin position="60"/>
        <end position="78"/>
    </location>
</feature>
<dbReference type="InterPro" id="IPR000620">
    <property type="entry name" value="EamA_dom"/>
</dbReference>
<keyword evidence="5" id="KW-1185">Reference proteome</keyword>